<keyword evidence="2" id="KW-0326">Glycosidase</keyword>
<dbReference type="NCBIfam" id="NF005500">
    <property type="entry name" value="PRK07115.1"/>
    <property type="match status" value="1"/>
</dbReference>
<dbReference type="Pfam" id="PF01048">
    <property type="entry name" value="PNP_UDP_1"/>
    <property type="match status" value="1"/>
</dbReference>
<dbReference type="Gene3D" id="3.40.50.1580">
    <property type="entry name" value="Nucleoside phosphorylase domain"/>
    <property type="match status" value="1"/>
</dbReference>
<dbReference type="GO" id="GO:0005829">
    <property type="term" value="C:cytosol"/>
    <property type="evidence" value="ECO:0007669"/>
    <property type="project" value="TreeGrafter"/>
</dbReference>
<name>A0A378I4E8_9GAMM</name>
<dbReference type="SUPFAM" id="SSF53167">
    <property type="entry name" value="Purine and uridine phosphorylases"/>
    <property type="match status" value="1"/>
</dbReference>
<dbReference type="PANTHER" id="PTHR43691:SF6">
    <property type="entry name" value="AMP NUCLEOSIDASE"/>
    <property type="match status" value="1"/>
</dbReference>
<keyword evidence="3" id="KW-1185">Reference proteome</keyword>
<dbReference type="InterPro" id="IPR035994">
    <property type="entry name" value="Nucleoside_phosphorylase_sf"/>
</dbReference>
<dbReference type="GO" id="GO:0008714">
    <property type="term" value="F:AMP nucleosidase activity"/>
    <property type="evidence" value="ECO:0007669"/>
    <property type="project" value="UniProtKB-EC"/>
</dbReference>
<keyword evidence="2" id="KW-0378">Hydrolase</keyword>
<dbReference type="AlphaFoldDB" id="A0A378I4E8"/>
<reference evidence="2 3" key="1">
    <citation type="submission" date="2018-06" db="EMBL/GenBank/DDBJ databases">
        <authorList>
            <consortium name="Pathogen Informatics"/>
            <person name="Doyle S."/>
        </authorList>
    </citation>
    <scope>NUCLEOTIDE SEQUENCE [LARGE SCALE GENOMIC DNA]</scope>
    <source>
        <strain evidence="2 3">NCTC13315</strain>
    </source>
</reference>
<dbReference type="NCBIfam" id="TIGR01721">
    <property type="entry name" value="AMN-like"/>
    <property type="match status" value="1"/>
</dbReference>
<dbReference type="CDD" id="cd17762">
    <property type="entry name" value="AMN"/>
    <property type="match status" value="1"/>
</dbReference>
<dbReference type="InterPro" id="IPR000845">
    <property type="entry name" value="Nucleoside_phosphorylase_d"/>
</dbReference>
<dbReference type="PANTHER" id="PTHR43691">
    <property type="entry name" value="URIDINE PHOSPHORYLASE"/>
    <property type="match status" value="1"/>
</dbReference>
<proteinExistence type="predicted"/>
<evidence type="ECO:0000259" key="1">
    <source>
        <dbReference type="Pfam" id="PF01048"/>
    </source>
</evidence>
<accession>A0A378I4E8</accession>
<dbReference type="EC" id="3.2.2.4" evidence="2"/>
<dbReference type="EMBL" id="UGNV01000001">
    <property type="protein sequence ID" value="STX29620.1"/>
    <property type="molecule type" value="Genomic_DNA"/>
</dbReference>
<dbReference type="InterPro" id="IPR047039">
    <property type="entry name" value="AMN_phosphorylase"/>
</dbReference>
<protein>
    <submittedName>
        <fullName evidence="2">AMP nucleosidase</fullName>
        <ecNumber evidence="2">3.2.2.4</ecNumber>
    </submittedName>
</protein>
<evidence type="ECO:0000313" key="2">
    <source>
        <dbReference type="EMBL" id="STX29620.1"/>
    </source>
</evidence>
<dbReference type="RefSeq" id="WP_115303297.1">
    <property type="nucleotide sequence ID" value="NZ_CAAAHO010000002.1"/>
</dbReference>
<dbReference type="Proteomes" id="UP000254968">
    <property type="component" value="Unassembled WGS sequence"/>
</dbReference>
<dbReference type="InterPro" id="IPR010944">
    <property type="entry name" value="AMN-like"/>
</dbReference>
<organism evidence="2 3">
    <name type="scientific">Legionella beliardensis</name>
    <dbReference type="NCBI Taxonomy" id="91822"/>
    <lineage>
        <taxon>Bacteria</taxon>
        <taxon>Pseudomonadati</taxon>
        <taxon>Pseudomonadota</taxon>
        <taxon>Gammaproteobacteria</taxon>
        <taxon>Legionellales</taxon>
        <taxon>Legionellaceae</taxon>
        <taxon>Legionella</taxon>
    </lineage>
</organism>
<sequence>MTTTSEEDSDYVLHVNDLAYHSLERYTGCPTSQFQPYILLTNFTKYLRLFANRTKGHIYHGSIMSCCHSLNDRISMINYNIGSPNAALITHLLSFIKPTAVIMLGLCGGLRDNYKIGEYFNPIAAIRGEGTSNDYLPPQCPALSSFIIQKFITIELERQNLTYHSGVIHTTNMRFWEFNTKFKEMLVAERVQAIDMECATLFTVGFSCKVPVGALMLISDLPLKEKGIKTKELAATIFKRLAKSHLELGITVFHTMQTHESEGFHYQF</sequence>
<evidence type="ECO:0000313" key="3">
    <source>
        <dbReference type="Proteomes" id="UP000254968"/>
    </source>
</evidence>
<dbReference type="GO" id="GO:0009116">
    <property type="term" value="P:nucleoside metabolic process"/>
    <property type="evidence" value="ECO:0007669"/>
    <property type="project" value="InterPro"/>
</dbReference>
<feature type="domain" description="Nucleoside phosphorylase" evidence="1">
    <location>
        <begin position="55"/>
        <end position="236"/>
    </location>
</feature>
<gene>
    <name evidence="2" type="primary">amn</name>
    <name evidence="2" type="ORF">NCTC13315_02163</name>
</gene>
<dbReference type="OrthoDB" id="7945729at2"/>